<feature type="domain" description="Uncharacterised" evidence="1">
    <location>
        <begin position="23"/>
        <end position="198"/>
    </location>
</feature>
<dbReference type="Gene3D" id="1.10.3210.40">
    <property type="match status" value="1"/>
</dbReference>
<protein>
    <recommendedName>
        <fullName evidence="1">Uncharacterized domain-containing protein</fullName>
    </recommendedName>
</protein>
<dbReference type="AlphaFoldDB" id="W6MEK5"/>
<gene>
    <name evidence="2" type="ORF">BN873_p70011</name>
</gene>
<evidence type="ECO:0000259" key="1">
    <source>
        <dbReference type="Pfam" id="PF07514"/>
    </source>
</evidence>
<reference evidence="2" key="2">
    <citation type="submission" date="2014-03" db="EMBL/GenBank/DDBJ databases">
        <title>Candidatus Competibacter-lineage genomes retrieved from metagenomes reveal functional metabolic diversity.</title>
        <authorList>
            <person name="McIlroy S.J."/>
            <person name="Albertsen M."/>
            <person name="Andresen E.K."/>
            <person name="Saunders A.M."/>
            <person name="Kristiansen R."/>
            <person name="Stokholm-Bjerregaard M."/>
            <person name="Nielsen K.L."/>
            <person name="Nielsen P.H."/>
        </authorList>
    </citation>
    <scope>NUCLEOTIDE SEQUENCE</scope>
    <source>
        <strain evidence="2">Run_A_D11</strain>
    </source>
</reference>
<dbReference type="RefSeq" id="WP_048677191.1">
    <property type="nucleotide sequence ID" value="NZ_CBTJ020000119.1"/>
</dbReference>
<keyword evidence="3" id="KW-1185">Reference proteome</keyword>
<comment type="caution">
    <text evidence="2">The sequence shown here is derived from an EMBL/GenBank/DDBJ whole genome shotgun (WGS) entry which is preliminary data.</text>
</comment>
<proteinExistence type="predicted"/>
<dbReference type="OrthoDB" id="6190309at2"/>
<organism evidence="2 3">
    <name type="scientific">Candidatus Competibacter denitrificans Run_A_D11</name>
    <dbReference type="NCBI Taxonomy" id="1400863"/>
    <lineage>
        <taxon>Bacteria</taxon>
        <taxon>Pseudomonadati</taxon>
        <taxon>Pseudomonadota</taxon>
        <taxon>Gammaproteobacteria</taxon>
        <taxon>Candidatus Competibacteraceae</taxon>
        <taxon>Candidatus Competibacter</taxon>
    </lineage>
</organism>
<dbReference type="Pfam" id="PF07514">
    <property type="entry name" value="TraI_2"/>
    <property type="match status" value="1"/>
</dbReference>
<dbReference type="EMBL" id="CBTJ020000119">
    <property type="protein sequence ID" value="CDI04773.1"/>
    <property type="molecule type" value="Genomic_DNA"/>
</dbReference>
<accession>W6MEK5</accession>
<evidence type="ECO:0000313" key="3">
    <source>
        <dbReference type="Proteomes" id="UP000035760"/>
    </source>
</evidence>
<dbReference type="Proteomes" id="UP000035760">
    <property type="component" value="Unassembled WGS sequence"/>
</dbReference>
<dbReference type="InterPro" id="IPR011119">
    <property type="entry name" value="Unchr_helicase_relaxase_TraI"/>
</dbReference>
<reference evidence="2" key="1">
    <citation type="submission" date="2013-07" db="EMBL/GenBank/DDBJ databases">
        <authorList>
            <person name="McIlroy S."/>
        </authorList>
    </citation>
    <scope>NUCLEOTIDE SEQUENCE [LARGE SCALE GENOMIC DNA]</scope>
    <source>
        <strain evidence="2">Run_A_D11</strain>
    </source>
</reference>
<name>W6MEK5_9GAMM</name>
<sequence length="219" mass="25226">MSVAKVACHISDRMPILRASELLDQRQEAVKRLHGGSALSETQFRVLFWPLLLAFAESVQTLPKGEPGQRLILDLRLQRAERVLRRRRGVILPPGADSEQVARAEDLWTYAVFSIALLRQLAREMDFWKITLWSAHDQPLGCWAPHKAAKGLAWVKEAQFYRLERATLSRGDWTPLMVGALMPQAALNWLWREPEVFDVWQKALSRPDLPEWIQPLFLD</sequence>
<evidence type="ECO:0000313" key="2">
    <source>
        <dbReference type="EMBL" id="CDI04773.1"/>
    </source>
</evidence>